<sequence>MSNKHLAHIATLAMLNGSQSRALYSNEEASLSSPILERESNDIFRSYRKAVKACAAVNAADELGDICNALNTIVAQRKVKSHYTQLPKIGELLESLDACLDKAVSEAESSGPSTPAEFGQDTNDASGPRKFSNASSNSSNSERSELSSLFGWNTDSYSLRSVRESNPVKEVSLSEVYMDAVLAGWLNKLRINNGSFFSRKTWKRRLLVLTPTHLYQFKTSAAQSKSVNAFEISTSTTINICEKYPEKRWVLEIQGNSQHPWHIQAESMEDLKTWLNSLRATVVRAKYAIRTLPEVPMGNVYKEMVRRTSANNVQAARPRVPRPSKSMSHAPTASMVQSTRYTKDEHTSGGQTRSNKQTKPRIDINISHSPFFDNSLLASLSSSPTRTAFPATVSKKPCSTLPTVLEC</sequence>
<evidence type="ECO:0000256" key="1">
    <source>
        <dbReference type="SAM" id="MobiDB-lite"/>
    </source>
</evidence>
<gene>
    <name evidence="3" type="ORF">K493DRAFT_336619</name>
</gene>
<organism evidence="3 4">
    <name type="scientific">Basidiobolus meristosporus CBS 931.73</name>
    <dbReference type="NCBI Taxonomy" id="1314790"/>
    <lineage>
        <taxon>Eukaryota</taxon>
        <taxon>Fungi</taxon>
        <taxon>Fungi incertae sedis</taxon>
        <taxon>Zoopagomycota</taxon>
        <taxon>Entomophthoromycotina</taxon>
        <taxon>Basidiobolomycetes</taxon>
        <taxon>Basidiobolales</taxon>
        <taxon>Basidiobolaceae</taxon>
        <taxon>Basidiobolus</taxon>
    </lineage>
</organism>
<dbReference type="SMART" id="SM00233">
    <property type="entry name" value="PH"/>
    <property type="match status" value="1"/>
</dbReference>
<accession>A0A1Y1YHS8</accession>
<proteinExistence type="predicted"/>
<evidence type="ECO:0000313" key="4">
    <source>
        <dbReference type="Proteomes" id="UP000193498"/>
    </source>
</evidence>
<dbReference type="Proteomes" id="UP000193498">
    <property type="component" value="Unassembled WGS sequence"/>
</dbReference>
<dbReference type="Pfam" id="PF00169">
    <property type="entry name" value="PH"/>
    <property type="match status" value="1"/>
</dbReference>
<dbReference type="CDD" id="cd00821">
    <property type="entry name" value="PH"/>
    <property type="match status" value="1"/>
</dbReference>
<dbReference type="SUPFAM" id="SSF50729">
    <property type="entry name" value="PH domain-like"/>
    <property type="match status" value="1"/>
</dbReference>
<evidence type="ECO:0000313" key="3">
    <source>
        <dbReference type="EMBL" id="ORX97266.1"/>
    </source>
</evidence>
<protein>
    <recommendedName>
        <fullName evidence="2">PH domain-containing protein</fullName>
    </recommendedName>
</protein>
<comment type="caution">
    <text evidence="3">The sequence shown here is derived from an EMBL/GenBank/DDBJ whole genome shotgun (WGS) entry which is preliminary data.</text>
</comment>
<reference evidence="3 4" key="1">
    <citation type="submission" date="2016-07" db="EMBL/GenBank/DDBJ databases">
        <title>Pervasive Adenine N6-methylation of Active Genes in Fungi.</title>
        <authorList>
            <consortium name="DOE Joint Genome Institute"/>
            <person name="Mondo S.J."/>
            <person name="Dannebaum R.O."/>
            <person name="Kuo R.C."/>
            <person name="Labutti K."/>
            <person name="Haridas S."/>
            <person name="Kuo A."/>
            <person name="Salamov A."/>
            <person name="Ahrendt S.R."/>
            <person name="Lipzen A."/>
            <person name="Sullivan W."/>
            <person name="Andreopoulos W.B."/>
            <person name="Clum A."/>
            <person name="Lindquist E."/>
            <person name="Daum C."/>
            <person name="Ramamoorthy G.K."/>
            <person name="Gryganskyi A."/>
            <person name="Culley D."/>
            <person name="Magnuson J.K."/>
            <person name="James T.Y."/>
            <person name="O'Malley M.A."/>
            <person name="Stajich J.E."/>
            <person name="Spatafora J.W."/>
            <person name="Visel A."/>
            <person name="Grigoriev I.V."/>
        </authorList>
    </citation>
    <scope>NUCLEOTIDE SEQUENCE [LARGE SCALE GENOMIC DNA]</scope>
    <source>
        <strain evidence="3 4">CBS 931.73</strain>
    </source>
</reference>
<dbReference type="PROSITE" id="PS50003">
    <property type="entry name" value="PH_DOMAIN"/>
    <property type="match status" value="1"/>
</dbReference>
<dbReference type="InParanoid" id="A0A1Y1YHS8"/>
<dbReference type="Gene3D" id="2.30.29.30">
    <property type="entry name" value="Pleckstrin-homology domain (PH domain)/Phosphotyrosine-binding domain (PTB)"/>
    <property type="match status" value="1"/>
</dbReference>
<dbReference type="AlphaFoldDB" id="A0A1Y1YHS8"/>
<dbReference type="EMBL" id="MCFE01000136">
    <property type="protein sequence ID" value="ORX97266.1"/>
    <property type="molecule type" value="Genomic_DNA"/>
</dbReference>
<feature type="region of interest" description="Disordered" evidence="1">
    <location>
        <begin position="309"/>
        <end position="361"/>
    </location>
</feature>
<dbReference type="OrthoDB" id="5590886at2759"/>
<evidence type="ECO:0000259" key="2">
    <source>
        <dbReference type="PROSITE" id="PS50003"/>
    </source>
</evidence>
<keyword evidence="4" id="KW-1185">Reference proteome</keyword>
<feature type="compositionally biased region" description="Polar residues" evidence="1">
    <location>
        <begin position="325"/>
        <end position="340"/>
    </location>
</feature>
<feature type="compositionally biased region" description="Polar residues" evidence="1">
    <location>
        <begin position="348"/>
        <end position="357"/>
    </location>
</feature>
<dbReference type="InterPro" id="IPR001849">
    <property type="entry name" value="PH_domain"/>
</dbReference>
<dbReference type="InterPro" id="IPR011993">
    <property type="entry name" value="PH-like_dom_sf"/>
</dbReference>
<feature type="domain" description="PH" evidence="2">
    <location>
        <begin position="179"/>
        <end position="283"/>
    </location>
</feature>
<name>A0A1Y1YHS8_9FUNG</name>
<feature type="region of interest" description="Disordered" evidence="1">
    <location>
        <begin position="107"/>
        <end position="143"/>
    </location>
</feature>
<feature type="compositionally biased region" description="Low complexity" evidence="1">
    <location>
        <begin position="132"/>
        <end position="143"/>
    </location>
</feature>